<evidence type="ECO:0000256" key="2">
    <source>
        <dbReference type="ARBA" id="ARBA00022448"/>
    </source>
</evidence>
<dbReference type="InterPro" id="IPR004140">
    <property type="entry name" value="Exo70"/>
</dbReference>
<keyword evidence="7" id="KW-1185">Reference proteome</keyword>
<evidence type="ECO:0000256" key="5">
    <source>
        <dbReference type="RuleBase" id="RU365026"/>
    </source>
</evidence>
<dbReference type="SUPFAM" id="SSF74788">
    <property type="entry name" value="Cullin repeat-like"/>
    <property type="match status" value="1"/>
</dbReference>
<evidence type="ECO:0000256" key="1">
    <source>
        <dbReference type="ARBA" id="ARBA00006756"/>
    </source>
</evidence>
<dbReference type="Pfam" id="PF03081">
    <property type="entry name" value="Exo70_C"/>
    <property type="match status" value="1"/>
</dbReference>
<dbReference type="PANTHER" id="PTHR12542">
    <property type="entry name" value="EXOCYST COMPLEX PROTEIN EXO70"/>
    <property type="match status" value="1"/>
</dbReference>
<dbReference type="GO" id="GO:0000145">
    <property type="term" value="C:exocyst"/>
    <property type="evidence" value="ECO:0007669"/>
    <property type="project" value="InterPro"/>
</dbReference>
<evidence type="ECO:0000256" key="4">
    <source>
        <dbReference type="ARBA" id="ARBA00026169"/>
    </source>
</evidence>
<dbReference type="InterPro" id="IPR016159">
    <property type="entry name" value="Cullin_repeat-like_dom_sf"/>
</dbReference>
<dbReference type="OMA" id="VESCFIM"/>
<name>A0A1I8B1W5_MELHA</name>
<dbReference type="InterPro" id="IPR046364">
    <property type="entry name" value="Exo70_C"/>
</dbReference>
<dbReference type="WBParaSite" id="MhA1_Contig121.frz3.gene71">
    <property type="protein sequence ID" value="MhA1_Contig121.frz3.gene71"/>
    <property type="gene ID" value="MhA1_Contig121.frz3.gene71"/>
</dbReference>
<reference evidence="8" key="1">
    <citation type="submission" date="2016-11" db="UniProtKB">
        <authorList>
            <consortium name="WormBaseParasite"/>
        </authorList>
    </citation>
    <scope>IDENTIFICATION</scope>
</reference>
<dbReference type="PANTHER" id="PTHR12542:SF41">
    <property type="entry name" value="EXOCYST COMPLEX COMPONENT 7"/>
    <property type="match status" value="1"/>
</dbReference>
<evidence type="ECO:0000313" key="7">
    <source>
        <dbReference type="Proteomes" id="UP000095281"/>
    </source>
</evidence>
<comment type="similarity">
    <text evidence="1 5">Belongs to the EXO70 family.</text>
</comment>
<dbReference type="AlphaFoldDB" id="A0A1I8B1W5"/>
<dbReference type="Gene3D" id="1.20.1280.170">
    <property type="entry name" value="Exocyst complex component Exo70"/>
    <property type="match status" value="1"/>
</dbReference>
<feature type="domain" description="Exocyst complex subunit Exo70 C-terminal" evidence="6">
    <location>
        <begin position="204"/>
        <end position="531"/>
    </location>
</feature>
<organism evidence="7 8">
    <name type="scientific">Meloidogyne hapla</name>
    <name type="common">Root-knot nematode worm</name>
    <dbReference type="NCBI Taxonomy" id="6305"/>
    <lineage>
        <taxon>Eukaryota</taxon>
        <taxon>Metazoa</taxon>
        <taxon>Ecdysozoa</taxon>
        <taxon>Nematoda</taxon>
        <taxon>Chromadorea</taxon>
        <taxon>Rhabditida</taxon>
        <taxon>Tylenchina</taxon>
        <taxon>Tylenchomorpha</taxon>
        <taxon>Tylenchoidea</taxon>
        <taxon>Meloidogynidae</taxon>
        <taxon>Meloidogyninae</taxon>
        <taxon>Meloidogyne</taxon>
    </lineage>
</organism>
<keyword evidence="5" id="KW-0653">Protein transport</keyword>
<accession>A0A1I8B1W5</accession>
<dbReference type="GO" id="GO:0006887">
    <property type="term" value="P:exocytosis"/>
    <property type="evidence" value="ECO:0007669"/>
    <property type="project" value="UniProtKB-KW"/>
</dbReference>
<comment type="function">
    <text evidence="5">Component of the exocyst complex involved in the docking of exocytic vesicles with fusion sites on the plasma membrane.</text>
</comment>
<dbReference type="Proteomes" id="UP000095281">
    <property type="component" value="Unplaced"/>
</dbReference>
<sequence>MPSFRLSSFMTLRDVQKIHQIGSWLLEHSDPNGQRHFLQSYSQFRAENMMKPLQFIADQIGPNNRVKSGQFVKTHKQEDQISGHIISGENWRKVLRGSSTNKPTEHQIMIKKECFQNLLVRKGKTDKEIWKRKINNLEDNKVANVKDKELDEQIDRIGIRQFTPIAFRLFAMKKAATRIAESNDQLHRDNAIAVTLFMLSSTVVLIQLETEQSSVVFANVSVEAEVLRQIVGACLGRVLLHALRVVDSYDGSFMVLLPLARFMLKHANQLASLSENLGESAQFASLQSSLYRKSILLIKDYRQRLSDDQIGGRFLPEDGNVHPINSGTLNLLKVLVQQQKLLNQLIQRAEVHESPGALAVQILKALSQNLRQKSSAYDDPALASLFMLNNLQYIGQTISRERSLLALLQGDQTALPASFEADAESYLQQFLKGWARIGEIFSADFGQGEEKRSVKSIFTVFTRDFDAIVEQQKIYCVADQITAANVRARIKSLVLQPFVEFSKKNSQECSELFEADRQLKYDAETIEMIIDRLFDATL</sequence>
<protein>
    <recommendedName>
        <fullName evidence="4 5">Exocyst complex component 7</fullName>
    </recommendedName>
    <alternativeName>
        <fullName evidence="5">Exocyst complex component Exo70</fullName>
    </alternativeName>
</protein>
<evidence type="ECO:0000259" key="6">
    <source>
        <dbReference type="Pfam" id="PF03081"/>
    </source>
</evidence>
<keyword evidence="3 5" id="KW-0268">Exocytosis</keyword>
<evidence type="ECO:0000313" key="8">
    <source>
        <dbReference type="WBParaSite" id="MhA1_Contig121.frz3.gene71"/>
    </source>
</evidence>
<dbReference type="GO" id="GO:0005546">
    <property type="term" value="F:phosphatidylinositol-4,5-bisphosphate binding"/>
    <property type="evidence" value="ECO:0007669"/>
    <property type="project" value="InterPro"/>
</dbReference>
<evidence type="ECO:0000256" key="3">
    <source>
        <dbReference type="ARBA" id="ARBA00022483"/>
    </source>
</evidence>
<dbReference type="GO" id="GO:0015031">
    <property type="term" value="P:protein transport"/>
    <property type="evidence" value="ECO:0007669"/>
    <property type="project" value="UniProtKB-KW"/>
</dbReference>
<keyword evidence="2 5" id="KW-0813">Transport</keyword>
<proteinExistence type="inferred from homology"/>